<feature type="chain" id="PRO_5040271347" evidence="1">
    <location>
        <begin position="20"/>
        <end position="169"/>
    </location>
</feature>
<keyword evidence="1" id="KW-0732">Signal</keyword>
<accession>A0A9P9JLH1</accession>
<reference evidence="2" key="1">
    <citation type="journal article" date="2021" name="Nat. Commun.">
        <title>Genetic determinants of endophytism in the Arabidopsis root mycobiome.</title>
        <authorList>
            <person name="Mesny F."/>
            <person name="Miyauchi S."/>
            <person name="Thiergart T."/>
            <person name="Pickel B."/>
            <person name="Atanasova L."/>
            <person name="Karlsson M."/>
            <person name="Huettel B."/>
            <person name="Barry K.W."/>
            <person name="Haridas S."/>
            <person name="Chen C."/>
            <person name="Bauer D."/>
            <person name="Andreopoulos W."/>
            <person name="Pangilinan J."/>
            <person name="LaButti K."/>
            <person name="Riley R."/>
            <person name="Lipzen A."/>
            <person name="Clum A."/>
            <person name="Drula E."/>
            <person name="Henrissat B."/>
            <person name="Kohler A."/>
            <person name="Grigoriev I.V."/>
            <person name="Martin F.M."/>
            <person name="Hacquard S."/>
        </authorList>
    </citation>
    <scope>NUCLEOTIDE SEQUENCE</scope>
    <source>
        <strain evidence="2">MPI-CAGE-AT-0021</strain>
    </source>
</reference>
<feature type="signal peptide" evidence="1">
    <location>
        <begin position="1"/>
        <end position="19"/>
    </location>
</feature>
<dbReference type="AlphaFoldDB" id="A0A9P9JLH1"/>
<name>A0A9P9JLH1_9HYPO</name>
<evidence type="ECO:0000313" key="3">
    <source>
        <dbReference type="Proteomes" id="UP000717696"/>
    </source>
</evidence>
<proteinExistence type="predicted"/>
<organism evidence="2 3">
    <name type="scientific">Dactylonectria estremocensis</name>
    <dbReference type="NCBI Taxonomy" id="1079267"/>
    <lineage>
        <taxon>Eukaryota</taxon>
        <taxon>Fungi</taxon>
        <taxon>Dikarya</taxon>
        <taxon>Ascomycota</taxon>
        <taxon>Pezizomycotina</taxon>
        <taxon>Sordariomycetes</taxon>
        <taxon>Hypocreomycetidae</taxon>
        <taxon>Hypocreales</taxon>
        <taxon>Nectriaceae</taxon>
        <taxon>Dactylonectria</taxon>
    </lineage>
</organism>
<comment type="caution">
    <text evidence="2">The sequence shown here is derived from an EMBL/GenBank/DDBJ whole genome shotgun (WGS) entry which is preliminary data.</text>
</comment>
<keyword evidence="3" id="KW-1185">Reference proteome</keyword>
<evidence type="ECO:0000313" key="2">
    <source>
        <dbReference type="EMBL" id="KAH7163105.1"/>
    </source>
</evidence>
<sequence>MQAAIPLLWALYRFPAVHGAGPVASITACHQHPSMFPIPPPSPAALSLISPTSPLPSTYATHNSAKLPSPFTIPLLLYSSTLQNKQRTLFFSPSLPRTALLVCFLPTLAPAPATQPNGPPLLDTPPSPIQCPPRVDFSHSLSLFHSSLPSRFFLLLFILSSLLNETCLA</sequence>
<evidence type="ECO:0000256" key="1">
    <source>
        <dbReference type="SAM" id="SignalP"/>
    </source>
</evidence>
<dbReference type="Proteomes" id="UP000717696">
    <property type="component" value="Unassembled WGS sequence"/>
</dbReference>
<dbReference type="EMBL" id="JAGMUU010000001">
    <property type="protein sequence ID" value="KAH7163105.1"/>
    <property type="molecule type" value="Genomic_DNA"/>
</dbReference>
<protein>
    <submittedName>
        <fullName evidence="2">Uncharacterized protein</fullName>
    </submittedName>
</protein>
<gene>
    <name evidence="2" type="ORF">B0J13DRAFT_29806</name>
</gene>